<dbReference type="InterPro" id="IPR001701">
    <property type="entry name" value="Glyco_hydro_9"/>
</dbReference>
<reference evidence="16 18" key="2">
    <citation type="journal article" date="2018" name="Plant J.">
        <title>The Physcomitrella patens chromosome-scale assembly reveals moss genome structure and evolution.</title>
        <authorList>
            <person name="Lang D."/>
            <person name="Ullrich K.K."/>
            <person name="Murat F."/>
            <person name="Fuchs J."/>
            <person name="Jenkins J."/>
            <person name="Haas F.B."/>
            <person name="Piednoel M."/>
            <person name="Gundlach H."/>
            <person name="Van Bel M."/>
            <person name="Meyberg R."/>
            <person name="Vives C."/>
            <person name="Morata J."/>
            <person name="Symeonidi A."/>
            <person name="Hiss M."/>
            <person name="Muchero W."/>
            <person name="Kamisugi Y."/>
            <person name="Saleh O."/>
            <person name="Blanc G."/>
            <person name="Decker E.L."/>
            <person name="van Gessel N."/>
            <person name="Grimwood J."/>
            <person name="Hayes R.D."/>
            <person name="Graham S.W."/>
            <person name="Gunter L.E."/>
            <person name="McDaniel S.F."/>
            <person name="Hoernstein S.N.W."/>
            <person name="Larsson A."/>
            <person name="Li F.W."/>
            <person name="Perroud P.F."/>
            <person name="Phillips J."/>
            <person name="Ranjan P."/>
            <person name="Rokshar D.S."/>
            <person name="Rothfels C.J."/>
            <person name="Schneider L."/>
            <person name="Shu S."/>
            <person name="Stevenson D.W."/>
            <person name="Thummler F."/>
            <person name="Tillich M."/>
            <person name="Villarreal Aguilar J.C."/>
            <person name="Widiez T."/>
            <person name="Wong G.K."/>
            <person name="Wymore A."/>
            <person name="Zhang Y."/>
            <person name="Zimmer A.D."/>
            <person name="Quatrano R.S."/>
            <person name="Mayer K.F.X."/>
            <person name="Goodstein D."/>
            <person name="Casacuberta J.M."/>
            <person name="Vandepoele K."/>
            <person name="Reski R."/>
            <person name="Cuming A.C."/>
            <person name="Tuskan G.A."/>
            <person name="Maumus F."/>
            <person name="Salse J."/>
            <person name="Schmutz J."/>
            <person name="Rensing S.A."/>
        </authorList>
    </citation>
    <scope>NUCLEOTIDE SEQUENCE [LARGE SCALE GENOMIC DNA]</scope>
    <source>
        <strain evidence="17 18">cv. Gransden 2004</strain>
    </source>
</reference>
<dbReference type="GO" id="GO:0030246">
    <property type="term" value="F:carbohydrate binding"/>
    <property type="evidence" value="ECO:0007669"/>
    <property type="project" value="InterPro"/>
</dbReference>
<keyword evidence="8" id="KW-0325">Glycoprotein</keyword>
<keyword evidence="7 13" id="KW-0136">Cellulose degradation</keyword>
<dbReference type="PROSITE" id="PS00592">
    <property type="entry name" value="GH9_2"/>
    <property type="match status" value="1"/>
</dbReference>
<keyword evidence="14" id="KW-0812">Transmembrane</keyword>
<feature type="domain" description="Carbohydrate binding" evidence="15">
    <location>
        <begin position="564"/>
        <end position="647"/>
    </location>
</feature>
<dbReference type="InterPro" id="IPR018221">
    <property type="entry name" value="Glyco_hydro_9_His_AS"/>
</dbReference>
<keyword evidence="11 12" id="KW-0624">Polysaccharide degradation</keyword>
<dbReference type="EnsemblPlants" id="Pp3c6_25940V3.1">
    <property type="protein sequence ID" value="Pp3c6_25940V3.1"/>
    <property type="gene ID" value="Pp3c6_25940"/>
</dbReference>
<gene>
    <name evidence="17" type="primary">LOC112283136</name>
    <name evidence="16" type="ORF">PHYPA_009488</name>
</gene>
<evidence type="ECO:0000256" key="1">
    <source>
        <dbReference type="ARBA" id="ARBA00000966"/>
    </source>
</evidence>
<comment type="subcellular location">
    <subcellularLocation>
        <location evidence="2">Secreted</location>
    </subcellularLocation>
</comment>
<evidence type="ECO:0000256" key="9">
    <source>
        <dbReference type="ARBA" id="ARBA00023277"/>
    </source>
</evidence>
<organism evidence="16">
    <name type="scientific">Physcomitrium patens</name>
    <name type="common">Spreading-leaved earth moss</name>
    <name type="synonym">Physcomitrella patens</name>
    <dbReference type="NCBI Taxonomy" id="3218"/>
    <lineage>
        <taxon>Eukaryota</taxon>
        <taxon>Viridiplantae</taxon>
        <taxon>Streptophyta</taxon>
        <taxon>Embryophyta</taxon>
        <taxon>Bryophyta</taxon>
        <taxon>Bryophytina</taxon>
        <taxon>Bryopsida</taxon>
        <taxon>Funariidae</taxon>
        <taxon>Funariales</taxon>
        <taxon>Funariaceae</taxon>
        <taxon>Physcomitrium</taxon>
    </lineage>
</organism>
<evidence type="ECO:0000313" key="16">
    <source>
        <dbReference type="EMBL" id="PNR53113.1"/>
    </source>
</evidence>
<evidence type="ECO:0000256" key="6">
    <source>
        <dbReference type="ARBA" id="ARBA00022801"/>
    </source>
</evidence>
<dbReference type="Gramene" id="Pp3c6_25940V3.1">
    <property type="protein sequence ID" value="Pp3c6_25940V3.1"/>
    <property type="gene ID" value="Pp3c6_25940"/>
</dbReference>
<keyword evidence="5" id="KW-0732">Signal</keyword>
<dbReference type="Proteomes" id="UP000006727">
    <property type="component" value="Chromosome 6"/>
</dbReference>
<evidence type="ECO:0000256" key="8">
    <source>
        <dbReference type="ARBA" id="ARBA00023180"/>
    </source>
</evidence>
<evidence type="ECO:0000256" key="12">
    <source>
        <dbReference type="PROSITE-ProRule" id="PRU10059"/>
    </source>
</evidence>
<keyword evidence="14" id="KW-1133">Transmembrane helix</keyword>
<keyword evidence="4" id="KW-0964">Secreted</keyword>
<keyword evidence="18" id="KW-1185">Reference proteome</keyword>
<dbReference type="GO" id="GO:0008810">
    <property type="term" value="F:cellulase activity"/>
    <property type="evidence" value="ECO:0007669"/>
    <property type="project" value="UniProtKB-EC"/>
</dbReference>
<dbReference type="OMA" id="QANHRNT"/>
<evidence type="ECO:0000256" key="11">
    <source>
        <dbReference type="ARBA" id="ARBA00023326"/>
    </source>
</evidence>
<accession>A0A2K1KH71</accession>
<dbReference type="Pfam" id="PF00759">
    <property type="entry name" value="Glyco_hydro_9"/>
    <property type="match status" value="1"/>
</dbReference>
<dbReference type="Pfam" id="PF09478">
    <property type="entry name" value="CBM49"/>
    <property type="match status" value="1"/>
</dbReference>
<name>A0A2K1KH71_PHYPA</name>
<comment type="catalytic activity">
    <reaction evidence="1 13">
        <text>Endohydrolysis of (1-&gt;4)-beta-D-glucosidic linkages in cellulose, lichenin and cereal beta-D-glucans.</text>
        <dbReference type="EC" id="3.2.1.4"/>
    </reaction>
</comment>
<keyword evidence="14" id="KW-0472">Membrane</keyword>
<dbReference type="FunFam" id="1.50.10.10:FF:000020">
    <property type="entry name" value="Endoglucanase"/>
    <property type="match status" value="1"/>
</dbReference>
<dbReference type="SUPFAM" id="SSF48208">
    <property type="entry name" value="Six-hairpin glycosidases"/>
    <property type="match status" value="1"/>
</dbReference>
<dbReference type="InterPro" id="IPR019028">
    <property type="entry name" value="CBM_49"/>
</dbReference>
<dbReference type="GO" id="GO:0005576">
    <property type="term" value="C:extracellular region"/>
    <property type="evidence" value="ECO:0007669"/>
    <property type="project" value="UniProtKB-SubCell"/>
</dbReference>
<dbReference type="GeneID" id="112283136"/>
<sequence length="659" mass="73642">MVLPVLVTRCEEKRVMEELRVNFLGWLYVVAVVLHFCTCGAVLGQVVQANGGRLDYRNALEKSLKFFEAQRSGKLPPTQRVTWRGDSGMSDGLEQDIDLTGGYYDAGDNVKYGLPMAFTITMLSWNVIQFREELQTAGELDHALEAIKWGTDYFIKCHPEENVLWGEVGDGDSDHYCWMKPEHMTTSRKAYKIDAEHPGSDLAGETAAAMAAASIVFKPSNSRYSATLLIHARQLFAFADTYRGAYDLSIPIAQNYYKSWSGYYDELLWAALWLYDATNETRYLRYVVDNADTLGGVGWALDLFSWDNKFVGVQVKATKVLLDGNAGPYTEILQQYQAKAEYFLCAALQKNHGKQLTKSPDGMFWTQYWNNMQYVTSAAFLLSVASNYYAAAGQNPQHCISSVTTREMLAAAKQQVDYILGKNSRGKSYMIGFGSNFPLRVHHRGASIDGPVGCRKGYGKFYLVPDPNPFVLEGGIVGGPDQNDLYQDVRQNFAMAEPALYNTAPLVGLLAYLIEGYNDDGVNHGVAGILQVNGQRHLDGGLGIYSNRRMQANHRNTRKGAQVVMVIHMLVDQFVHNGKQSFKFSGKVVNKSNRPLKSAELVVHKLYGPLRGLSKVHESGNVYVLPNWSETLLPGQSIKFSYIHSYGKAQMFVRSYELA</sequence>
<feature type="active site" evidence="12">
    <location>
        <position position="442"/>
    </location>
</feature>
<dbReference type="GO" id="GO:0030245">
    <property type="term" value="P:cellulose catabolic process"/>
    <property type="evidence" value="ECO:0007669"/>
    <property type="project" value="UniProtKB-KW"/>
</dbReference>
<evidence type="ECO:0000256" key="10">
    <source>
        <dbReference type="ARBA" id="ARBA00023295"/>
    </source>
</evidence>
<dbReference type="EC" id="3.2.1.4" evidence="13"/>
<evidence type="ECO:0000256" key="3">
    <source>
        <dbReference type="ARBA" id="ARBA00007072"/>
    </source>
</evidence>
<dbReference type="PANTHER" id="PTHR22298">
    <property type="entry name" value="ENDO-1,4-BETA-GLUCANASE"/>
    <property type="match status" value="1"/>
</dbReference>
<dbReference type="EnsemblPlants" id="Pp3c6_25940V3.2">
    <property type="protein sequence ID" value="Pp3c6_25940V3.2"/>
    <property type="gene ID" value="Pp3c6_25940"/>
</dbReference>
<dbReference type="PaxDb" id="3218-PP1S53_97V6.1"/>
<protein>
    <recommendedName>
        <fullName evidence="13">Endoglucanase</fullName>
        <ecNumber evidence="13">3.2.1.4</ecNumber>
    </recommendedName>
</protein>
<keyword evidence="9 12" id="KW-0119">Carbohydrate metabolism</keyword>
<dbReference type="OrthoDB" id="10257085at2759"/>
<dbReference type="RefSeq" id="XP_024377257.1">
    <property type="nucleotide sequence ID" value="XM_024521489.2"/>
</dbReference>
<dbReference type="InterPro" id="IPR008928">
    <property type="entry name" value="6-hairpin_glycosidase_sf"/>
</dbReference>
<dbReference type="STRING" id="3218.A0A2K1KH71"/>
<reference evidence="17" key="3">
    <citation type="submission" date="2020-12" db="UniProtKB">
        <authorList>
            <consortium name="EnsemblPlants"/>
        </authorList>
    </citation>
    <scope>IDENTIFICATION</scope>
</reference>
<evidence type="ECO:0000256" key="14">
    <source>
        <dbReference type="SAM" id="Phobius"/>
    </source>
</evidence>
<reference evidence="16 18" key="1">
    <citation type="journal article" date="2008" name="Science">
        <title>The Physcomitrella genome reveals evolutionary insights into the conquest of land by plants.</title>
        <authorList>
            <person name="Rensing S."/>
            <person name="Lang D."/>
            <person name="Zimmer A."/>
            <person name="Terry A."/>
            <person name="Salamov A."/>
            <person name="Shapiro H."/>
            <person name="Nishiyama T."/>
            <person name="Perroud P.-F."/>
            <person name="Lindquist E."/>
            <person name="Kamisugi Y."/>
            <person name="Tanahashi T."/>
            <person name="Sakakibara K."/>
            <person name="Fujita T."/>
            <person name="Oishi K."/>
            <person name="Shin-I T."/>
            <person name="Kuroki Y."/>
            <person name="Toyoda A."/>
            <person name="Suzuki Y."/>
            <person name="Hashimoto A."/>
            <person name="Yamaguchi K."/>
            <person name="Sugano A."/>
            <person name="Kohara Y."/>
            <person name="Fujiyama A."/>
            <person name="Anterola A."/>
            <person name="Aoki S."/>
            <person name="Ashton N."/>
            <person name="Barbazuk W.B."/>
            <person name="Barker E."/>
            <person name="Bennetzen J."/>
            <person name="Bezanilla M."/>
            <person name="Blankenship R."/>
            <person name="Cho S.H."/>
            <person name="Dutcher S."/>
            <person name="Estelle M."/>
            <person name="Fawcett J.A."/>
            <person name="Gundlach H."/>
            <person name="Hanada K."/>
            <person name="Heyl A."/>
            <person name="Hicks K.A."/>
            <person name="Hugh J."/>
            <person name="Lohr M."/>
            <person name="Mayer K."/>
            <person name="Melkozernov A."/>
            <person name="Murata T."/>
            <person name="Nelson D."/>
            <person name="Pils B."/>
            <person name="Prigge M."/>
            <person name="Reiss B."/>
            <person name="Renner T."/>
            <person name="Rombauts S."/>
            <person name="Rushton P."/>
            <person name="Sanderfoot A."/>
            <person name="Schween G."/>
            <person name="Shiu S.-H."/>
            <person name="Stueber K."/>
            <person name="Theodoulou F.L."/>
            <person name="Tu H."/>
            <person name="Van de Peer Y."/>
            <person name="Verrier P.J."/>
            <person name="Waters E."/>
            <person name="Wood A."/>
            <person name="Yang L."/>
            <person name="Cove D."/>
            <person name="Cuming A."/>
            <person name="Hasebe M."/>
            <person name="Lucas S."/>
            <person name="Mishler D.B."/>
            <person name="Reski R."/>
            <person name="Grigoriev I."/>
            <person name="Quatrano R.S."/>
            <person name="Boore J.L."/>
        </authorList>
    </citation>
    <scope>NUCLEOTIDE SEQUENCE [LARGE SCALE GENOMIC DNA]</scope>
    <source>
        <strain evidence="17 18">cv. Gransden 2004</strain>
    </source>
</reference>
<evidence type="ECO:0000259" key="15">
    <source>
        <dbReference type="SMART" id="SM01063"/>
    </source>
</evidence>
<dbReference type="SMART" id="SM01063">
    <property type="entry name" value="CBM49"/>
    <property type="match status" value="1"/>
</dbReference>
<dbReference type="Gene3D" id="1.50.10.10">
    <property type="match status" value="1"/>
</dbReference>
<dbReference type="AlphaFoldDB" id="A0A2K1KH71"/>
<proteinExistence type="inferred from homology"/>
<evidence type="ECO:0000313" key="17">
    <source>
        <dbReference type="EnsemblPlants" id="Pp3c6_25940V3.1"/>
    </source>
</evidence>
<evidence type="ECO:0000256" key="5">
    <source>
        <dbReference type="ARBA" id="ARBA00022729"/>
    </source>
</evidence>
<feature type="transmembrane region" description="Helical" evidence="14">
    <location>
        <begin position="21"/>
        <end position="43"/>
    </location>
</feature>
<keyword evidence="6 12" id="KW-0378">Hydrolase</keyword>
<dbReference type="Gramene" id="Pp3c6_25940V3.2">
    <property type="protein sequence ID" value="Pp3c6_25940V3.2"/>
    <property type="gene ID" value="Pp3c6_25940"/>
</dbReference>
<evidence type="ECO:0000256" key="7">
    <source>
        <dbReference type="ARBA" id="ARBA00023001"/>
    </source>
</evidence>
<comment type="similarity">
    <text evidence="3 12 13">Belongs to the glycosyl hydrolase 9 (cellulase E) family.</text>
</comment>
<evidence type="ECO:0000256" key="4">
    <source>
        <dbReference type="ARBA" id="ARBA00022525"/>
    </source>
</evidence>
<evidence type="ECO:0000256" key="13">
    <source>
        <dbReference type="RuleBase" id="RU361166"/>
    </source>
</evidence>
<dbReference type="InterPro" id="IPR012341">
    <property type="entry name" value="6hp_glycosidase-like_sf"/>
</dbReference>
<evidence type="ECO:0000313" key="18">
    <source>
        <dbReference type="Proteomes" id="UP000006727"/>
    </source>
</evidence>
<dbReference type="EMBL" id="ABEU02000006">
    <property type="protein sequence ID" value="PNR53113.1"/>
    <property type="molecule type" value="Genomic_DNA"/>
</dbReference>
<keyword evidence="10 12" id="KW-0326">Glycosidase</keyword>
<evidence type="ECO:0000256" key="2">
    <source>
        <dbReference type="ARBA" id="ARBA00004613"/>
    </source>
</evidence>